<dbReference type="SMART" id="SM00220">
    <property type="entry name" value="S_TKc"/>
    <property type="match status" value="1"/>
</dbReference>
<dbReference type="SUPFAM" id="SSF56112">
    <property type="entry name" value="Protein kinase-like (PK-like)"/>
    <property type="match status" value="1"/>
</dbReference>
<evidence type="ECO:0000256" key="1">
    <source>
        <dbReference type="ARBA" id="ARBA00022679"/>
    </source>
</evidence>
<gene>
    <name evidence="6" type="ORF">ACFODZ_16940</name>
</gene>
<feature type="domain" description="Protein kinase" evidence="5">
    <location>
        <begin position="84"/>
        <end position="357"/>
    </location>
</feature>
<dbReference type="SMART" id="SM00028">
    <property type="entry name" value="TPR"/>
    <property type="match status" value="3"/>
</dbReference>
<evidence type="ECO:0000259" key="5">
    <source>
        <dbReference type="PROSITE" id="PS50011"/>
    </source>
</evidence>
<dbReference type="SUPFAM" id="SSF48452">
    <property type="entry name" value="TPR-like"/>
    <property type="match status" value="1"/>
</dbReference>
<dbReference type="InterPro" id="IPR000719">
    <property type="entry name" value="Prot_kinase_dom"/>
</dbReference>
<dbReference type="InterPro" id="IPR019734">
    <property type="entry name" value="TPR_rpt"/>
</dbReference>
<dbReference type="PANTHER" id="PTHR43289:SF34">
    <property type="entry name" value="SERINE_THREONINE-PROTEIN KINASE YBDM-RELATED"/>
    <property type="match status" value="1"/>
</dbReference>
<name>A0ABV7JGC8_9GAMM</name>
<organism evidence="6 7">
    <name type="scientific">Marinicella sediminis</name>
    <dbReference type="NCBI Taxonomy" id="1792834"/>
    <lineage>
        <taxon>Bacteria</taxon>
        <taxon>Pseudomonadati</taxon>
        <taxon>Pseudomonadota</taxon>
        <taxon>Gammaproteobacteria</taxon>
        <taxon>Lysobacterales</taxon>
        <taxon>Marinicellaceae</taxon>
        <taxon>Marinicella</taxon>
    </lineage>
</organism>
<dbReference type="Pfam" id="PF13181">
    <property type="entry name" value="TPR_8"/>
    <property type="match status" value="1"/>
</dbReference>
<evidence type="ECO:0000256" key="2">
    <source>
        <dbReference type="ARBA" id="ARBA00022741"/>
    </source>
</evidence>
<dbReference type="InterPro" id="IPR011990">
    <property type="entry name" value="TPR-like_helical_dom_sf"/>
</dbReference>
<dbReference type="Proteomes" id="UP001595533">
    <property type="component" value="Unassembled WGS sequence"/>
</dbReference>
<dbReference type="PROSITE" id="PS50011">
    <property type="entry name" value="PROTEIN_KINASE_DOM"/>
    <property type="match status" value="1"/>
</dbReference>
<keyword evidence="2" id="KW-0547">Nucleotide-binding</keyword>
<keyword evidence="1" id="KW-0808">Transferase</keyword>
<accession>A0ABV7JGC8</accession>
<dbReference type="RefSeq" id="WP_157892866.1">
    <property type="nucleotide sequence ID" value="NZ_JBHRTS010000012.1"/>
</dbReference>
<dbReference type="PROSITE" id="PS00108">
    <property type="entry name" value="PROTEIN_KINASE_ST"/>
    <property type="match status" value="1"/>
</dbReference>
<dbReference type="PANTHER" id="PTHR43289">
    <property type="entry name" value="MITOGEN-ACTIVATED PROTEIN KINASE KINASE KINASE 20-RELATED"/>
    <property type="match status" value="1"/>
</dbReference>
<keyword evidence="7" id="KW-1185">Reference proteome</keyword>
<dbReference type="Pfam" id="PF00069">
    <property type="entry name" value="Pkinase"/>
    <property type="match status" value="1"/>
</dbReference>
<dbReference type="Gene3D" id="1.25.40.10">
    <property type="entry name" value="Tetratricopeptide repeat domain"/>
    <property type="match status" value="2"/>
</dbReference>
<evidence type="ECO:0000256" key="4">
    <source>
        <dbReference type="ARBA" id="ARBA00022840"/>
    </source>
</evidence>
<comment type="caution">
    <text evidence="6">The sequence shown here is derived from an EMBL/GenBank/DDBJ whole genome shotgun (WGS) entry which is preliminary data.</text>
</comment>
<protein>
    <submittedName>
        <fullName evidence="6">Protein kinase</fullName>
    </submittedName>
</protein>
<reference evidence="7" key="1">
    <citation type="journal article" date="2019" name="Int. J. Syst. Evol. Microbiol.">
        <title>The Global Catalogue of Microorganisms (GCM) 10K type strain sequencing project: providing services to taxonomists for standard genome sequencing and annotation.</title>
        <authorList>
            <consortium name="The Broad Institute Genomics Platform"/>
            <consortium name="The Broad Institute Genome Sequencing Center for Infectious Disease"/>
            <person name="Wu L."/>
            <person name="Ma J."/>
        </authorList>
    </citation>
    <scope>NUCLEOTIDE SEQUENCE [LARGE SCALE GENOMIC DNA]</scope>
    <source>
        <strain evidence="7">KCTC 42953</strain>
    </source>
</reference>
<proteinExistence type="predicted"/>
<evidence type="ECO:0000256" key="3">
    <source>
        <dbReference type="ARBA" id="ARBA00022777"/>
    </source>
</evidence>
<dbReference type="EMBL" id="JBHRTS010000012">
    <property type="protein sequence ID" value="MFC3195944.1"/>
    <property type="molecule type" value="Genomic_DNA"/>
</dbReference>
<dbReference type="InterPro" id="IPR008271">
    <property type="entry name" value="Ser/Thr_kinase_AS"/>
</dbReference>
<keyword evidence="4" id="KW-0067">ATP-binding</keyword>
<dbReference type="Gene3D" id="1.10.510.10">
    <property type="entry name" value="Transferase(Phosphotransferase) domain 1"/>
    <property type="match status" value="1"/>
</dbReference>
<evidence type="ECO:0000313" key="6">
    <source>
        <dbReference type="EMBL" id="MFC3195944.1"/>
    </source>
</evidence>
<dbReference type="GO" id="GO:0016301">
    <property type="term" value="F:kinase activity"/>
    <property type="evidence" value="ECO:0007669"/>
    <property type="project" value="UniProtKB-KW"/>
</dbReference>
<dbReference type="CDD" id="cd14014">
    <property type="entry name" value="STKc_PknB_like"/>
    <property type="match status" value="1"/>
</dbReference>
<dbReference type="InterPro" id="IPR011009">
    <property type="entry name" value="Kinase-like_dom_sf"/>
</dbReference>
<keyword evidence="3 6" id="KW-0418">Kinase</keyword>
<evidence type="ECO:0000313" key="7">
    <source>
        <dbReference type="Proteomes" id="UP001595533"/>
    </source>
</evidence>
<sequence length="781" mass="88380">MHYKSMRPDQYKKLTELVANALELPNHRRSAYLDKECGDDVELRYEVEALLNQSIHADFLEQNALSLGSTDFPKPQLKSRIGKIQLDQLIATGGMGEVYSGLDTVLKRRVAVKVIKAGLHLSSKGKSDFLNEAQILSSLQHPNICQVFEFFENDNKDILVLELIEGQTLRQRLEEQRNIDGLNVAKQIVDALVVAHERGIIHRDLKPENIMITDEGQVKILDFGLARFTEFSDSNPVHATRQQTVQHTQIAGTPGYMSPEQSLGQQTTTATDLWSFGILLCELLSGSQPHPKNSSADELLARTQAAQFKIPKRIPSAESKLIQSLLNANAEGRPSARSTLAEITRIQNFPKRRNRWILGFSLLTLALFSGWKYTTDLQHQTNKANAARIEAEKLASFMLHDLHPQLRALGKLGLLESTASETLSYYNNLDPEQSQKTHDKQALALIKIASVFDDQGHTEKALETYKKARQILIQLNKSNPDDHVVLLRLGQAHMNIGELLTIIGDFDAALPELKIAIEVGKKLTTDTPPENTSENEPSTHDRWWLHLRATYMITDTYRRKGELDSALSLLSKITPVAKDAAAKLPSLLPNYADIIYMKCNTLYQLKIDQQVLKACTEMAQLSEQALQQAPDEFRLNFNHSIDLGFLAGLYRNMNQPEKAIENINKALAISRKLNQWDPDNQSTENDMISNMNIKGQLLFEQGEVAASNEIFNDAYQRIIRLTEKNEELHFVHNKLHAEIYLNKLQAAQKTADFMRSKGMKTRDLLELFEELDRRQKQQNND</sequence>